<gene>
    <name evidence="3" type="ORF">GTQ55_08455</name>
    <name evidence="2" type="ORF">HNQ53_000701</name>
</gene>
<dbReference type="Proteomes" id="UP000563601">
    <property type="component" value="Unassembled WGS sequence"/>
</dbReference>
<dbReference type="PROSITE" id="PS51257">
    <property type="entry name" value="PROKAR_LIPOPROTEIN"/>
    <property type="match status" value="1"/>
</dbReference>
<keyword evidence="1" id="KW-0732">Signal</keyword>
<dbReference type="AlphaFoldDB" id="A0A6P1TE45"/>
<name>A0A6P1TE45_9GAMM</name>
<evidence type="ECO:0000313" key="5">
    <source>
        <dbReference type="Proteomes" id="UP000563601"/>
    </source>
</evidence>
<dbReference type="RefSeq" id="WP_161858338.1">
    <property type="nucleotide sequence ID" value="NZ_CP047491.1"/>
</dbReference>
<feature type="signal peptide" evidence="1">
    <location>
        <begin position="1"/>
        <end position="24"/>
    </location>
</feature>
<accession>A0A6P1TE45</accession>
<evidence type="ECO:0000256" key="1">
    <source>
        <dbReference type="SAM" id="SignalP"/>
    </source>
</evidence>
<protein>
    <recommendedName>
        <fullName evidence="6">Lipoprotein</fullName>
    </recommendedName>
</protein>
<feature type="chain" id="PRO_5044645684" description="Lipoprotein" evidence="1">
    <location>
        <begin position="25"/>
        <end position="125"/>
    </location>
</feature>
<reference evidence="2 5" key="2">
    <citation type="submission" date="2020-08" db="EMBL/GenBank/DDBJ databases">
        <title>Genomic Encyclopedia of Type Strains, Phase IV (KMG-IV): sequencing the most valuable type-strain genomes for metagenomic binning, comparative biology and taxonomic classification.</title>
        <authorList>
            <person name="Goeker M."/>
        </authorList>
    </citation>
    <scope>NUCLEOTIDE SEQUENCE [LARGE SCALE GENOMIC DNA]</scope>
    <source>
        <strain evidence="2 5">DSM 11525</strain>
    </source>
</reference>
<proteinExistence type="predicted"/>
<sequence>MVKKYSFRLLVIISMALIISCTQSNDSNEIEITEVTGSGTDNNSKEFCSDFTVSQEAAAEFFKRAKPISFKQLHDEYDYLPCYSNGTARIGSQSCTWEIRAGNTAELRCGTKVKYFACNDCLNLQ</sequence>
<evidence type="ECO:0000313" key="4">
    <source>
        <dbReference type="Proteomes" id="UP000464675"/>
    </source>
</evidence>
<evidence type="ECO:0000313" key="3">
    <source>
        <dbReference type="EMBL" id="QHQ39012.1"/>
    </source>
</evidence>
<evidence type="ECO:0008006" key="6">
    <source>
        <dbReference type="Google" id="ProtNLM"/>
    </source>
</evidence>
<evidence type="ECO:0000313" key="2">
    <source>
        <dbReference type="EMBL" id="MBB5210513.1"/>
    </source>
</evidence>
<dbReference type="OrthoDB" id="5770293at2"/>
<reference evidence="3 4" key="1">
    <citation type="submission" date="2020-01" db="EMBL/GenBank/DDBJ databases">
        <title>The possibility of degradation of plastic by Microbulbifer hydrolyticus IRE-31.</title>
        <authorList>
            <person name="Liu L."/>
        </authorList>
    </citation>
    <scope>NUCLEOTIDE SEQUENCE [LARGE SCALE GENOMIC DNA]</scope>
    <source>
        <strain evidence="3 4">IRE-31</strain>
    </source>
</reference>
<dbReference type="EMBL" id="JACHHR010000001">
    <property type="protein sequence ID" value="MBB5210513.1"/>
    <property type="molecule type" value="Genomic_DNA"/>
</dbReference>
<keyword evidence="4" id="KW-1185">Reference proteome</keyword>
<dbReference type="EMBL" id="CP047491">
    <property type="protein sequence ID" value="QHQ39012.1"/>
    <property type="molecule type" value="Genomic_DNA"/>
</dbReference>
<dbReference type="Proteomes" id="UP000464675">
    <property type="component" value="Chromosome"/>
</dbReference>
<organism evidence="2 5">
    <name type="scientific">Microbulbifer hydrolyticus</name>
    <dbReference type="NCBI Taxonomy" id="48074"/>
    <lineage>
        <taxon>Bacteria</taxon>
        <taxon>Pseudomonadati</taxon>
        <taxon>Pseudomonadota</taxon>
        <taxon>Gammaproteobacteria</taxon>
        <taxon>Cellvibrionales</taxon>
        <taxon>Microbulbiferaceae</taxon>
        <taxon>Microbulbifer</taxon>
    </lineage>
</organism>